<dbReference type="AlphaFoldDB" id="A0A4R1Y1S1"/>
<dbReference type="PANTHER" id="PTHR23308">
    <property type="entry name" value="NUCLEAR INHIBITOR OF PROTEIN PHOSPHATASE-1"/>
    <property type="match status" value="1"/>
</dbReference>
<accession>A0A4R1Y1S1</accession>
<dbReference type="InterPro" id="IPR000253">
    <property type="entry name" value="FHA_dom"/>
</dbReference>
<dbReference type="InterPro" id="IPR050923">
    <property type="entry name" value="Cell_Proc_Reg/RNA_Proc"/>
</dbReference>
<gene>
    <name evidence="4" type="ORF">EC844_101374</name>
</gene>
<feature type="region of interest" description="Disordered" evidence="1">
    <location>
        <begin position="180"/>
        <end position="205"/>
    </location>
</feature>
<keyword evidence="5" id="KW-1185">Reference proteome</keyword>
<comment type="caution">
    <text evidence="4">The sequence shown here is derived from an EMBL/GenBank/DDBJ whole genome shotgun (WGS) entry which is preliminary data.</text>
</comment>
<dbReference type="Proteomes" id="UP000294963">
    <property type="component" value="Unassembled WGS sequence"/>
</dbReference>
<dbReference type="PROSITE" id="PS50006">
    <property type="entry name" value="FHA_DOMAIN"/>
    <property type="match status" value="1"/>
</dbReference>
<proteinExistence type="predicted"/>
<sequence>MTWKIQGITTELTGQSIIIDRDMLVGRHQDADVQLQLAEVSRRHAAFLLKDQELWLQDLNSSNGTFVNDARIAAETQLNDGDTVQFATVQFAVFEEQTVETSDPTETASVATVPETAEVEVEKAIAQPAEAVATSQHLDVAQGAQAAVTAASTPTEAQVVTPPETVVEAAVETPVIKPTVEAPSQPQAQSQPKAQLQPEEQTQAEVAVETPVVAQAKVEPTAAAVLSDQGMPDVAERAAGTSISKEGMPEHVAIPKPAPIPNHVDIHAKVEAEVVEPVKSVTVPAPVDETKKNASVGLITIISLVILAILAWLLFK</sequence>
<protein>
    <submittedName>
        <fullName evidence="4">FHA domain-containing protein</fullName>
    </submittedName>
</protein>
<dbReference type="SMART" id="SM00240">
    <property type="entry name" value="FHA"/>
    <property type="match status" value="1"/>
</dbReference>
<dbReference type="InterPro" id="IPR008984">
    <property type="entry name" value="SMAD_FHA_dom_sf"/>
</dbReference>
<dbReference type="SUPFAM" id="SSF49879">
    <property type="entry name" value="SMAD/FHA domain"/>
    <property type="match status" value="1"/>
</dbReference>
<evidence type="ECO:0000256" key="1">
    <source>
        <dbReference type="SAM" id="MobiDB-lite"/>
    </source>
</evidence>
<reference evidence="4 5" key="1">
    <citation type="submission" date="2019-03" db="EMBL/GenBank/DDBJ databases">
        <title>Genomic analyses of the natural microbiome of Caenorhabditis elegans.</title>
        <authorList>
            <person name="Samuel B."/>
        </authorList>
    </citation>
    <scope>NUCLEOTIDE SEQUENCE [LARGE SCALE GENOMIC DNA]</scope>
    <source>
        <strain evidence="4 5">JUb89</strain>
    </source>
</reference>
<organism evidence="4 5">
    <name type="scientific">Acinetobacter calcoaceticus</name>
    <dbReference type="NCBI Taxonomy" id="471"/>
    <lineage>
        <taxon>Bacteria</taxon>
        <taxon>Pseudomonadati</taxon>
        <taxon>Pseudomonadota</taxon>
        <taxon>Gammaproteobacteria</taxon>
        <taxon>Moraxellales</taxon>
        <taxon>Moraxellaceae</taxon>
        <taxon>Acinetobacter</taxon>
        <taxon>Acinetobacter calcoaceticus/baumannii complex</taxon>
    </lineage>
</organism>
<dbReference type="OrthoDB" id="9815482at2"/>
<keyword evidence="2" id="KW-1133">Transmembrane helix</keyword>
<dbReference type="CDD" id="cd00060">
    <property type="entry name" value="FHA"/>
    <property type="match status" value="1"/>
</dbReference>
<dbReference type="Pfam" id="PF00498">
    <property type="entry name" value="FHA"/>
    <property type="match status" value="1"/>
</dbReference>
<name>A0A4R1Y1S1_ACICA</name>
<feature type="transmembrane region" description="Helical" evidence="2">
    <location>
        <begin position="294"/>
        <end position="315"/>
    </location>
</feature>
<evidence type="ECO:0000313" key="4">
    <source>
        <dbReference type="EMBL" id="TCM71087.1"/>
    </source>
</evidence>
<evidence type="ECO:0000256" key="2">
    <source>
        <dbReference type="SAM" id="Phobius"/>
    </source>
</evidence>
<keyword evidence="2" id="KW-0472">Membrane</keyword>
<feature type="compositionally biased region" description="Low complexity" evidence="1">
    <location>
        <begin position="182"/>
        <end position="198"/>
    </location>
</feature>
<dbReference type="EMBL" id="SLVJ01000001">
    <property type="protein sequence ID" value="TCM71087.1"/>
    <property type="molecule type" value="Genomic_DNA"/>
</dbReference>
<evidence type="ECO:0000313" key="5">
    <source>
        <dbReference type="Proteomes" id="UP000294963"/>
    </source>
</evidence>
<keyword evidence="2" id="KW-0812">Transmembrane</keyword>
<dbReference type="Gene3D" id="2.60.200.20">
    <property type="match status" value="1"/>
</dbReference>
<feature type="domain" description="FHA" evidence="3">
    <location>
        <begin position="23"/>
        <end position="72"/>
    </location>
</feature>
<evidence type="ECO:0000259" key="3">
    <source>
        <dbReference type="PROSITE" id="PS50006"/>
    </source>
</evidence>